<dbReference type="Proteomes" id="UP001208570">
    <property type="component" value="Unassembled WGS sequence"/>
</dbReference>
<evidence type="ECO:0000256" key="5">
    <source>
        <dbReference type="SAM" id="Coils"/>
    </source>
</evidence>
<dbReference type="PANTHER" id="PTHR18875:SF3">
    <property type="entry name" value="CENTROSOMAL PROTEIN OF 63 KDA"/>
    <property type="match status" value="1"/>
</dbReference>
<evidence type="ECO:0000256" key="6">
    <source>
        <dbReference type="SAM" id="MobiDB-lite"/>
    </source>
</evidence>
<keyword evidence="4 5" id="KW-0175">Coiled coil</keyword>
<feature type="coiled-coil region" evidence="5">
    <location>
        <begin position="100"/>
        <end position="163"/>
    </location>
</feature>
<feature type="domain" description="CEP63/Deup1 N-terminal" evidence="7">
    <location>
        <begin position="27"/>
        <end position="162"/>
    </location>
</feature>
<keyword evidence="10" id="KW-1185">Reference proteome</keyword>
<dbReference type="GO" id="GO:0098535">
    <property type="term" value="P:de novo centriole assembly involved in multi-ciliated epithelial cell differentiation"/>
    <property type="evidence" value="ECO:0007669"/>
    <property type="project" value="TreeGrafter"/>
</dbReference>
<organism evidence="9 10">
    <name type="scientific">Paralvinella palmiformis</name>
    <dbReference type="NCBI Taxonomy" id="53620"/>
    <lineage>
        <taxon>Eukaryota</taxon>
        <taxon>Metazoa</taxon>
        <taxon>Spiralia</taxon>
        <taxon>Lophotrochozoa</taxon>
        <taxon>Annelida</taxon>
        <taxon>Polychaeta</taxon>
        <taxon>Sedentaria</taxon>
        <taxon>Canalipalpata</taxon>
        <taxon>Terebellida</taxon>
        <taxon>Terebelliformia</taxon>
        <taxon>Alvinellidae</taxon>
        <taxon>Paralvinella</taxon>
    </lineage>
</organism>
<dbReference type="GO" id="GO:0005737">
    <property type="term" value="C:cytoplasm"/>
    <property type="evidence" value="ECO:0007669"/>
    <property type="project" value="UniProtKB-SubCell"/>
</dbReference>
<proteinExistence type="inferred from homology"/>
<gene>
    <name evidence="9" type="ORF">LSH36_64g01010</name>
</gene>
<comment type="similarity">
    <text evidence="2">Belongs to the CEP63 family.</text>
</comment>
<evidence type="ECO:0000313" key="9">
    <source>
        <dbReference type="EMBL" id="KAK2164394.1"/>
    </source>
</evidence>
<feature type="coiled-coil region" evidence="5">
    <location>
        <begin position="417"/>
        <end position="506"/>
    </location>
</feature>
<reference evidence="9" key="1">
    <citation type="journal article" date="2023" name="Mol. Biol. Evol.">
        <title>Third-Generation Sequencing Reveals the Adaptive Role of the Epigenome in Three Deep-Sea Polychaetes.</title>
        <authorList>
            <person name="Perez M."/>
            <person name="Aroh O."/>
            <person name="Sun Y."/>
            <person name="Lan Y."/>
            <person name="Juniper S.K."/>
            <person name="Young C.R."/>
            <person name="Angers B."/>
            <person name="Qian P.Y."/>
        </authorList>
    </citation>
    <scope>NUCLEOTIDE SEQUENCE</scope>
    <source>
        <strain evidence="9">P08H-3</strain>
    </source>
</reference>
<evidence type="ECO:0000256" key="3">
    <source>
        <dbReference type="ARBA" id="ARBA00022490"/>
    </source>
</evidence>
<comment type="caution">
    <text evidence="9">The sequence shown here is derived from an EMBL/GenBank/DDBJ whole genome shotgun (WGS) entry which is preliminary data.</text>
</comment>
<accession>A0AAD9NEM6</accession>
<dbReference type="PANTHER" id="PTHR18875">
    <property type="entry name" value="SARCOMA ANTIGEN NY-SAR-24/CYTOSKELETAL PROTEIN SOJO"/>
    <property type="match status" value="1"/>
</dbReference>
<feature type="coiled-coil region" evidence="5">
    <location>
        <begin position="25"/>
        <end position="67"/>
    </location>
</feature>
<feature type="coiled-coil region" evidence="5">
    <location>
        <begin position="294"/>
        <end position="387"/>
    </location>
</feature>
<evidence type="ECO:0000256" key="1">
    <source>
        <dbReference type="ARBA" id="ARBA00004496"/>
    </source>
</evidence>
<protein>
    <recommendedName>
        <fullName evidence="11">Centrosomal protein of 63 kDa</fullName>
    </recommendedName>
</protein>
<feature type="coiled-coil region" evidence="5">
    <location>
        <begin position="724"/>
        <end position="751"/>
    </location>
</feature>
<dbReference type="InterPro" id="IPR031470">
    <property type="entry name" value="CEP63/Deup1_N"/>
</dbReference>
<evidence type="ECO:0000259" key="8">
    <source>
        <dbReference type="Pfam" id="PF25771"/>
    </source>
</evidence>
<evidence type="ECO:0000259" key="7">
    <source>
        <dbReference type="Pfam" id="PF17045"/>
    </source>
</evidence>
<dbReference type="EMBL" id="JAODUP010000064">
    <property type="protein sequence ID" value="KAK2164394.1"/>
    <property type="molecule type" value="Genomic_DNA"/>
</dbReference>
<feature type="region of interest" description="Disordered" evidence="6">
    <location>
        <begin position="669"/>
        <end position="697"/>
    </location>
</feature>
<dbReference type="Pfam" id="PF25771">
    <property type="entry name" value="CC_CEP152-bind"/>
    <property type="match status" value="1"/>
</dbReference>
<evidence type="ECO:0008006" key="11">
    <source>
        <dbReference type="Google" id="ProtNLM"/>
    </source>
</evidence>
<feature type="coiled-coil region" evidence="5">
    <location>
        <begin position="240"/>
        <end position="267"/>
    </location>
</feature>
<dbReference type="GO" id="GO:0007099">
    <property type="term" value="P:centriole replication"/>
    <property type="evidence" value="ECO:0007669"/>
    <property type="project" value="TreeGrafter"/>
</dbReference>
<dbReference type="Pfam" id="PF17045">
    <property type="entry name" value="CEP63"/>
    <property type="match status" value="1"/>
</dbReference>
<dbReference type="GO" id="GO:0005814">
    <property type="term" value="C:centriole"/>
    <property type="evidence" value="ECO:0007669"/>
    <property type="project" value="TreeGrafter"/>
</dbReference>
<sequence>MDTPKVSQMWKILQETNKLPQSEVLAGAEEELQELMRQIDIMVQSRKADWEREKQTLIARIEVKEREQHIQTSTLEEKHKEVGHLRAQLELVEQSHKSATTEYEKQLSGLREQIANMKKEFEKLHRRYSKKVKQAEAIQQRVSSDSLEKAEELKRLNNKLEDKKLYNFGPLSTTQKYTFSSCQGYKDSYSSFVHSCNTEIRLGLNAFLVLFSISYDMYPSLLQNLRCLFDSIETCVLVLVKEFRKRSKDWEKKRRGYEERIELLQKEWISIQDQQYQQKASGGEERVGEVVRANEILSAEKQRLQTSLSQTEQLVTRLQNELEQLRSENEMTQQIITDQRKLISKLEETVKQNRRTQNTDGEYEEQIRSLKKQINDLYREKKRLLRSFRIRKKDILNMPFLNLEKTDERKEVDLKKMQDYTRELSELKAGHQTMEEAHEGEIRGLKNEVTTLTAELQENIHNLAKLQEQLSATERRAKEYVELLDRTQAELQVAMAQRDALRLENQNLRHIALSKEGLDVDVTETEYHLRELQKAYNTSVSSLELQNRKLNSEVSMLQARLSALEADNLERSHQVLNESRRSLQDLQDTEQKKIIELERKYKKEMRTIQEKLTVTVQDYECQIESLRAEMSTIQDELDLHNQSIKHFTGDQRIMAKFVNGASHLIRATGRRSNNTSIVQDSTSASEPQSQSNGARNMSSVEFSEELDDDFMADDSVEIARSKFLQEQRERTKQLEEQLDSHIQYLKQCTNETIRKHASKSH</sequence>
<comment type="subcellular location">
    <subcellularLocation>
        <location evidence="1">Cytoplasm</location>
    </subcellularLocation>
</comment>
<name>A0AAD9NEM6_9ANNE</name>
<dbReference type="AlphaFoldDB" id="A0AAD9NEM6"/>
<evidence type="ECO:0000256" key="2">
    <source>
        <dbReference type="ARBA" id="ARBA00007181"/>
    </source>
</evidence>
<evidence type="ECO:0000256" key="4">
    <source>
        <dbReference type="ARBA" id="ARBA00023054"/>
    </source>
</evidence>
<feature type="compositionally biased region" description="Polar residues" evidence="6">
    <location>
        <begin position="670"/>
        <end position="697"/>
    </location>
</feature>
<keyword evidence="3" id="KW-0963">Cytoplasm</keyword>
<dbReference type="InterPro" id="IPR057656">
    <property type="entry name" value="CEP63/Deup1_CC"/>
</dbReference>
<evidence type="ECO:0000313" key="10">
    <source>
        <dbReference type="Proteomes" id="UP001208570"/>
    </source>
</evidence>
<feature type="domain" description="CEP63/Deup1 CEP152 binding coiled coil" evidence="8">
    <location>
        <begin position="721"/>
        <end position="755"/>
    </location>
</feature>
<feature type="coiled-coil region" evidence="5">
    <location>
        <begin position="540"/>
        <end position="643"/>
    </location>
</feature>